<dbReference type="InterPro" id="IPR046529">
    <property type="entry name" value="DUF6594"/>
</dbReference>
<evidence type="ECO:0000259" key="1">
    <source>
        <dbReference type="Pfam" id="PF20237"/>
    </source>
</evidence>
<proteinExistence type="predicted"/>
<dbReference type="Proteomes" id="UP000297527">
    <property type="component" value="Unassembled WGS sequence"/>
</dbReference>
<keyword evidence="3" id="KW-1185">Reference proteome</keyword>
<evidence type="ECO:0000313" key="2">
    <source>
        <dbReference type="EMBL" id="TGO53178.1"/>
    </source>
</evidence>
<dbReference type="AlphaFoldDB" id="A0A4Z1HVE5"/>
<dbReference type="Pfam" id="PF20237">
    <property type="entry name" value="DUF6594"/>
    <property type="match status" value="1"/>
</dbReference>
<sequence length="174" mass="19073">MASILPVMTIVVLYLVASMVKRLALVRIFTTILSVCIWFMTDGRLVEVFSATSAYDVKDGDNQSHKRGEIEFACLLNAINISLCQLGPFCPNDGQLKETKFPMNGIFKSITSMTDTSSYTSSVVKSFGVKQLRPRIIQATSGTEAVSKDGGYSISALEQAKLNVETKHALNRPK</sequence>
<gene>
    <name evidence="2" type="ORF">BCON_0128g00050</name>
</gene>
<accession>A0A4Z1HVE5</accession>
<reference evidence="2 3" key="1">
    <citation type="submission" date="2017-12" db="EMBL/GenBank/DDBJ databases">
        <title>Comparative genomics of Botrytis spp.</title>
        <authorList>
            <person name="Valero-Jimenez C.A."/>
            <person name="Tapia P."/>
            <person name="Veloso J."/>
            <person name="Silva-Moreno E."/>
            <person name="Staats M."/>
            <person name="Valdes J.H."/>
            <person name="Van Kan J.A.L."/>
        </authorList>
    </citation>
    <scope>NUCLEOTIDE SEQUENCE [LARGE SCALE GENOMIC DNA]</scope>
    <source>
        <strain evidence="2 3">MUCL11595</strain>
    </source>
</reference>
<protein>
    <recommendedName>
        <fullName evidence="1">DUF6594 domain-containing protein</fullName>
    </recommendedName>
</protein>
<dbReference type="EMBL" id="PQXN01000128">
    <property type="protein sequence ID" value="TGO53178.1"/>
    <property type="molecule type" value="Genomic_DNA"/>
</dbReference>
<feature type="domain" description="DUF6594" evidence="1">
    <location>
        <begin position="1"/>
        <end position="55"/>
    </location>
</feature>
<name>A0A4Z1HVE5_9HELO</name>
<comment type="caution">
    <text evidence="2">The sequence shown here is derived from an EMBL/GenBank/DDBJ whole genome shotgun (WGS) entry which is preliminary data.</text>
</comment>
<evidence type="ECO:0000313" key="3">
    <source>
        <dbReference type="Proteomes" id="UP000297527"/>
    </source>
</evidence>
<organism evidence="2 3">
    <name type="scientific">Botryotinia convoluta</name>
    <dbReference type="NCBI Taxonomy" id="54673"/>
    <lineage>
        <taxon>Eukaryota</taxon>
        <taxon>Fungi</taxon>
        <taxon>Dikarya</taxon>
        <taxon>Ascomycota</taxon>
        <taxon>Pezizomycotina</taxon>
        <taxon>Leotiomycetes</taxon>
        <taxon>Helotiales</taxon>
        <taxon>Sclerotiniaceae</taxon>
        <taxon>Botryotinia</taxon>
    </lineage>
</organism>
<dbReference type="OrthoDB" id="5342093at2759"/>